<proteinExistence type="predicted"/>
<evidence type="ECO:0000313" key="2">
    <source>
        <dbReference type="Proteomes" id="UP000807769"/>
    </source>
</evidence>
<accession>A0A9P7DX90</accession>
<gene>
    <name evidence="1" type="ORF">BJ212DRAFT_1303991</name>
</gene>
<reference evidence="1" key="1">
    <citation type="journal article" date="2020" name="New Phytol.">
        <title>Comparative genomics reveals dynamic genome evolution in host specialist ectomycorrhizal fungi.</title>
        <authorList>
            <person name="Lofgren L.A."/>
            <person name="Nguyen N.H."/>
            <person name="Vilgalys R."/>
            <person name="Ruytinx J."/>
            <person name="Liao H.L."/>
            <person name="Branco S."/>
            <person name="Kuo A."/>
            <person name="LaButti K."/>
            <person name="Lipzen A."/>
            <person name="Andreopoulos W."/>
            <person name="Pangilinan J."/>
            <person name="Riley R."/>
            <person name="Hundley H."/>
            <person name="Na H."/>
            <person name="Barry K."/>
            <person name="Grigoriev I.V."/>
            <person name="Stajich J.E."/>
            <person name="Kennedy P.G."/>
        </authorList>
    </citation>
    <scope>NUCLEOTIDE SEQUENCE</scope>
    <source>
        <strain evidence="1">MN1</strain>
    </source>
</reference>
<evidence type="ECO:0000313" key="1">
    <source>
        <dbReference type="EMBL" id="KAG1805530.1"/>
    </source>
</evidence>
<dbReference type="GeneID" id="64627547"/>
<name>A0A9P7DX90_9AGAM</name>
<sequence>MHVTCALAAKTHANKKAWNILATEAASTSSLKEKGMFTNVSHAMSINATINVVAEALGVEVEGDASQYSICWMVTEGGIAAETQLVDKITCARGILHEVNHTSETQLQGWKHQATEMYSTYNDVMGGHNAADIQDFAPKVKGMLTDHAEDQKKLVHLFAEWKQECDYQQWDLLSPDEWQLHSNKAIHQLHMTFGEKEFASLSSAKKEAMDLFMWAGYCMHKELNVAKGGNTRMQAWWEQNSVDGPVLLMNKDNVAAASVGSSVAKDQAVQVSTGGGQKTLDLVGSVFCHKDDKKGQHDSLQYYLKTELGHGDATFPGDHTVQKRKPDTHEHGAECLLRLLMSQDRGGNYMLGII</sequence>
<organism evidence="1 2">
    <name type="scientific">Suillus subaureus</name>
    <dbReference type="NCBI Taxonomy" id="48587"/>
    <lineage>
        <taxon>Eukaryota</taxon>
        <taxon>Fungi</taxon>
        <taxon>Dikarya</taxon>
        <taxon>Basidiomycota</taxon>
        <taxon>Agaricomycotina</taxon>
        <taxon>Agaricomycetes</taxon>
        <taxon>Agaricomycetidae</taxon>
        <taxon>Boletales</taxon>
        <taxon>Suillineae</taxon>
        <taxon>Suillaceae</taxon>
        <taxon>Suillus</taxon>
    </lineage>
</organism>
<dbReference type="RefSeq" id="XP_041187283.1">
    <property type="nucleotide sequence ID" value="XM_041333530.1"/>
</dbReference>
<dbReference type="OrthoDB" id="3052721at2759"/>
<dbReference type="AlphaFoldDB" id="A0A9P7DX90"/>
<comment type="caution">
    <text evidence="1">The sequence shown here is derived from an EMBL/GenBank/DDBJ whole genome shotgun (WGS) entry which is preliminary data.</text>
</comment>
<dbReference type="Proteomes" id="UP000807769">
    <property type="component" value="Unassembled WGS sequence"/>
</dbReference>
<dbReference type="EMBL" id="JABBWG010000052">
    <property type="protein sequence ID" value="KAG1805530.1"/>
    <property type="molecule type" value="Genomic_DNA"/>
</dbReference>
<keyword evidence="2" id="KW-1185">Reference proteome</keyword>
<protein>
    <submittedName>
        <fullName evidence="1">Uncharacterized protein</fullName>
    </submittedName>
</protein>